<evidence type="ECO:0000259" key="8">
    <source>
        <dbReference type="PROSITE" id="PS50893"/>
    </source>
</evidence>
<dbReference type="InterPro" id="IPR027417">
    <property type="entry name" value="P-loop_NTPase"/>
</dbReference>
<dbReference type="Gene3D" id="3.40.50.300">
    <property type="entry name" value="P-loop containing nucleotide triphosphate hydrolases"/>
    <property type="match status" value="1"/>
</dbReference>
<dbReference type="InterPro" id="IPR017871">
    <property type="entry name" value="ABC_transporter-like_CS"/>
</dbReference>
<sequence>MGRGTMGAGAAGMKPVRDSPASILPLALDGMGYAVAGKPLLSDITLRIETGRRLIVMGANGAGKSLFLRLCHGLIDPTTGRRLWASGEGRAEAQAMVFQRPVLLRRSVAANLDYPLALEGLPRAVRRETVARTLDRFGLNALAERPARLLSGGEQQRLALARAWAMRPQVLFLDEPSSALDPSATKIIEEMVAQFSSEGITIVMTTHNLGQARRLGEQVAFLHRGRLIEHRPAAEFFAGPQTPEARAFLAGDLIW</sequence>
<dbReference type="PANTHER" id="PTHR43166">
    <property type="entry name" value="AMINO ACID IMPORT ATP-BINDING PROTEIN"/>
    <property type="match status" value="1"/>
</dbReference>
<evidence type="ECO:0000256" key="2">
    <source>
        <dbReference type="ARBA" id="ARBA00005417"/>
    </source>
</evidence>
<dbReference type="SUPFAM" id="SSF52540">
    <property type="entry name" value="P-loop containing nucleoside triphosphate hydrolases"/>
    <property type="match status" value="1"/>
</dbReference>
<dbReference type="PROSITE" id="PS50893">
    <property type="entry name" value="ABC_TRANSPORTER_2"/>
    <property type="match status" value="1"/>
</dbReference>
<gene>
    <name evidence="9" type="ORF">BG454_07145</name>
</gene>
<comment type="similarity">
    <text evidence="2">Belongs to the ABC transporter superfamily.</text>
</comment>
<dbReference type="EMBL" id="CP024899">
    <property type="protein sequence ID" value="ATX65625.1"/>
    <property type="molecule type" value="Genomic_DNA"/>
</dbReference>
<keyword evidence="10" id="KW-1185">Reference proteome</keyword>
<organism evidence="9 10">
    <name type="scientific">Roseinatronobacter bogoriensis subsp. barguzinensis</name>
    <dbReference type="NCBI Taxonomy" id="441209"/>
    <lineage>
        <taxon>Bacteria</taxon>
        <taxon>Pseudomonadati</taxon>
        <taxon>Pseudomonadota</taxon>
        <taxon>Alphaproteobacteria</taxon>
        <taxon>Rhodobacterales</taxon>
        <taxon>Paracoccaceae</taxon>
        <taxon>Roseinatronobacter</taxon>
    </lineage>
</organism>
<accession>A0A2K8KD43</accession>
<evidence type="ECO:0000313" key="10">
    <source>
        <dbReference type="Proteomes" id="UP000228948"/>
    </source>
</evidence>
<dbReference type="STRING" id="441209.GCA_001870665_01207"/>
<keyword evidence="4" id="KW-1003">Cell membrane</keyword>
<feature type="domain" description="ABC transporter" evidence="8">
    <location>
        <begin position="26"/>
        <end position="249"/>
    </location>
</feature>
<reference evidence="9 10" key="1">
    <citation type="submission" date="2017-11" db="EMBL/GenBank/DDBJ databases">
        <title>Revised Sequence and Annotation of the Rhodobaca barguzinensis strain alga05 Genome.</title>
        <authorList>
            <person name="Kopejtka K."/>
            <person name="Tomasch J.M."/>
            <person name="Bunk B."/>
            <person name="Koblizek M."/>
        </authorList>
    </citation>
    <scope>NUCLEOTIDE SEQUENCE [LARGE SCALE GENOMIC DNA]</scope>
    <source>
        <strain evidence="10">alga05</strain>
    </source>
</reference>
<dbReference type="AlphaFoldDB" id="A0A2K8KD43"/>
<dbReference type="PANTHER" id="PTHR43166:SF9">
    <property type="entry name" value="GLUTAMATE_ASPARTATE IMPORT ATP-BINDING PROTEIN GLTL"/>
    <property type="match status" value="1"/>
</dbReference>
<evidence type="ECO:0000256" key="3">
    <source>
        <dbReference type="ARBA" id="ARBA00022448"/>
    </source>
</evidence>
<dbReference type="GO" id="GO:0016887">
    <property type="term" value="F:ATP hydrolysis activity"/>
    <property type="evidence" value="ECO:0007669"/>
    <property type="project" value="InterPro"/>
</dbReference>
<dbReference type="GO" id="GO:0005524">
    <property type="term" value="F:ATP binding"/>
    <property type="evidence" value="ECO:0007669"/>
    <property type="project" value="UniProtKB-KW"/>
</dbReference>
<dbReference type="InterPro" id="IPR003593">
    <property type="entry name" value="AAA+_ATPase"/>
</dbReference>
<evidence type="ECO:0000256" key="7">
    <source>
        <dbReference type="ARBA" id="ARBA00023136"/>
    </source>
</evidence>
<comment type="subcellular location">
    <subcellularLocation>
        <location evidence="1">Cell membrane</location>
        <topology evidence="1">Peripheral membrane protein</topology>
    </subcellularLocation>
</comment>
<evidence type="ECO:0000256" key="6">
    <source>
        <dbReference type="ARBA" id="ARBA00022840"/>
    </source>
</evidence>
<dbReference type="OrthoDB" id="9802264at2"/>
<name>A0A2K8KD43_9RHOB</name>
<evidence type="ECO:0000313" key="9">
    <source>
        <dbReference type="EMBL" id="ATX65625.1"/>
    </source>
</evidence>
<dbReference type="PROSITE" id="PS00211">
    <property type="entry name" value="ABC_TRANSPORTER_1"/>
    <property type="match status" value="1"/>
</dbReference>
<dbReference type="GO" id="GO:0005886">
    <property type="term" value="C:plasma membrane"/>
    <property type="evidence" value="ECO:0007669"/>
    <property type="project" value="UniProtKB-SubCell"/>
</dbReference>
<evidence type="ECO:0000256" key="5">
    <source>
        <dbReference type="ARBA" id="ARBA00022741"/>
    </source>
</evidence>
<dbReference type="InterPro" id="IPR003439">
    <property type="entry name" value="ABC_transporter-like_ATP-bd"/>
</dbReference>
<evidence type="ECO:0000256" key="1">
    <source>
        <dbReference type="ARBA" id="ARBA00004202"/>
    </source>
</evidence>
<keyword evidence="5" id="KW-0547">Nucleotide-binding</keyword>
<dbReference type="Proteomes" id="UP000228948">
    <property type="component" value="Chromosome"/>
</dbReference>
<keyword evidence="6 9" id="KW-0067">ATP-binding</keyword>
<proteinExistence type="inferred from homology"/>
<dbReference type="SMART" id="SM00382">
    <property type="entry name" value="AAA"/>
    <property type="match status" value="1"/>
</dbReference>
<dbReference type="KEGG" id="rbg:BG454_07145"/>
<dbReference type="Pfam" id="PF00005">
    <property type="entry name" value="ABC_tran"/>
    <property type="match status" value="1"/>
</dbReference>
<protein>
    <submittedName>
        <fullName evidence="9">ABC transporter ATP-binding protein</fullName>
    </submittedName>
</protein>
<keyword evidence="7" id="KW-0472">Membrane</keyword>
<evidence type="ECO:0000256" key="4">
    <source>
        <dbReference type="ARBA" id="ARBA00022475"/>
    </source>
</evidence>
<keyword evidence="3" id="KW-0813">Transport</keyword>
<dbReference type="InterPro" id="IPR050086">
    <property type="entry name" value="MetN_ABC_transporter-like"/>
</dbReference>